<evidence type="ECO:0000259" key="5">
    <source>
        <dbReference type="PROSITE" id="PS50931"/>
    </source>
</evidence>
<keyword evidence="3" id="KW-0238">DNA-binding</keyword>
<dbReference type="PANTHER" id="PTHR30537:SF74">
    <property type="entry name" value="HTH-TYPE TRANSCRIPTIONAL REGULATOR TRPI"/>
    <property type="match status" value="1"/>
</dbReference>
<dbReference type="GO" id="GO:0006351">
    <property type="term" value="P:DNA-templated transcription"/>
    <property type="evidence" value="ECO:0007669"/>
    <property type="project" value="TreeGrafter"/>
</dbReference>
<comment type="similarity">
    <text evidence="1">Belongs to the LysR transcriptional regulatory family.</text>
</comment>
<keyword evidence="7" id="KW-1185">Reference proteome</keyword>
<dbReference type="SUPFAM" id="SSF53850">
    <property type="entry name" value="Periplasmic binding protein-like II"/>
    <property type="match status" value="1"/>
</dbReference>
<dbReference type="InterPro" id="IPR036388">
    <property type="entry name" value="WH-like_DNA-bd_sf"/>
</dbReference>
<dbReference type="GO" id="GO:0003700">
    <property type="term" value="F:DNA-binding transcription factor activity"/>
    <property type="evidence" value="ECO:0007669"/>
    <property type="project" value="InterPro"/>
</dbReference>
<dbReference type="Pfam" id="PF00126">
    <property type="entry name" value="HTH_1"/>
    <property type="match status" value="1"/>
</dbReference>
<dbReference type="SUPFAM" id="SSF46785">
    <property type="entry name" value="Winged helix' DNA-binding domain"/>
    <property type="match status" value="1"/>
</dbReference>
<dbReference type="Gene3D" id="1.10.10.10">
    <property type="entry name" value="Winged helix-like DNA-binding domain superfamily/Winged helix DNA-binding domain"/>
    <property type="match status" value="1"/>
</dbReference>
<evidence type="ECO:0000256" key="1">
    <source>
        <dbReference type="ARBA" id="ARBA00009437"/>
    </source>
</evidence>
<name>A0A7W9ZEU9_NOVIT</name>
<dbReference type="InterPro" id="IPR000847">
    <property type="entry name" value="LysR_HTH_N"/>
</dbReference>
<evidence type="ECO:0000256" key="4">
    <source>
        <dbReference type="ARBA" id="ARBA00023163"/>
    </source>
</evidence>
<comment type="caution">
    <text evidence="6">The sequence shown here is derived from an EMBL/GenBank/DDBJ whole genome shotgun (WGS) entry which is preliminary data.</text>
</comment>
<evidence type="ECO:0000256" key="2">
    <source>
        <dbReference type="ARBA" id="ARBA00023015"/>
    </source>
</evidence>
<dbReference type="InterPro" id="IPR036390">
    <property type="entry name" value="WH_DNA-bd_sf"/>
</dbReference>
<dbReference type="Pfam" id="PF03466">
    <property type="entry name" value="LysR_substrate"/>
    <property type="match status" value="1"/>
</dbReference>
<dbReference type="CDD" id="cd08432">
    <property type="entry name" value="PBP2_GcdR_TrpI_HvrB_AmpR_like"/>
    <property type="match status" value="1"/>
</dbReference>
<keyword evidence="4" id="KW-0804">Transcription</keyword>
<dbReference type="PRINTS" id="PR00039">
    <property type="entry name" value="HTHLYSR"/>
</dbReference>
<dbReference type="Gene3D" id="3.40.190.10">
    <property type="entry name" value="Periplasmic binding protein-like II"/>
    <property type="match status" value="2"/>
</dbReference>
<dbReference type="GO" id="GO:0043565">
    <property type="term" value="F:sequence-specific DNA binding"/>
    <property type="evidence" value="ECO:0007669"/>
    <property type="project" value="TreeGrafter"/>
</dbReference>
<accession>A0A7W9ZEU9</accession>
<proteinExistence type="inferred from homology"/>
<organism evidence="6 7">
    <name type="scientific">Novispirillum itersonii</name>
    <name type="common">Aquaspirillum itersonii</name>
    <dbReference type="NCBI Taxonomy" id="189"/>
    <lineage>
        <taxon>Bacteria</taxon>
        <taxon>Pseudomonadati</taxon>
        <taxon>Pseudomonadota</taxon>
        <taxon>Alphaproteobacteria</taxon>
        <taxon>Rhodospirillales</taxon>
        <taxon>Novispirillaceae</taxon>
        <taxon>Novispirillum</taxon>
    </lineage>
</organism>
<dbReference type="AlphaFoldDB" id="A0A7W9ZEU9"/>
<sequence length="296" mass="31448">MRSSPTLPPLPALRAFEAVGRALSFRKAGEDLLISQSAVSHHIARLEADLGVTLFIRHARGVTFTPDGERYFQAVTAAFSGLAAATAALRPAAARPLRLSVLPAFARIWLVPRLADWTRRAPETGLDINSTLAVADVAGGEADIAIRYGSGPWPGVSARLLLPERLAPVISPTLAARGPVLTAPADLLRHTLLTNLRPSDWQSWAASTGLDLSTARWLQLTDYTLVMQAAQDGLGVAMGRLELLSAPLATGALRPALPDLPTVPGAGYWLVTARGGTPHPARARFLRWISGQPPLA</sequence>
<dbReference type="RefSeq" id="WP_184259972.1">
    <property type="nucleotide sequence ID" value="NZ_JACIIX010000001.1"/>
</dbReference>
<dbReference type="InterPro" id="IPR005119">
    <property type="entry name" value="LysR_subst-bd"/>
</dbReference>
<evidence type="ECO:0000256" key="3">
    <source>
        <dbReference type="ARBA" id="ARBA00023125"/>
    </source>
</evidence>
<dbReference type="FunFam" id="1.10.10.10:FF:000001">
    <property type="entry name" value="LysR family transcriptional regulator"/>
    <property type="match status" value="1"/>
</dbReference>
<dbReference type="PROSITE" id="PS50931">
    <property type="entry name" value="HTH_LYSR"/>
    <property type="match status" value="1"/>
</dbReference>
<dbReference type="Proteomes" id="UP000544872">
    <property type="component" value="Unassembled WGS sequence"/>
</dbReference>
<protein>
    <submittedName>
        <fullName evidence="6">LysR family glycine cleavage system transcriptional activator</fullName>
    </submittedName>
</protein>
<dbReference type="InterPro" id="IPR058163">
    <property type="entry name" value="LysR-type_TF_proteobact-type"/>
</dbReference>
<feature type="domain" description="HTH lysR-type" evidence="5">
    <location>
        <begin position="8"/>
        <end position="65"/>
    </location>
</feature>
<keyword evidence="2" id="KW-0805">Transcription regulation</keyword>
<evidence type="ECO:0000313" key="6">
    <source>
        <dbReference type="EMBL" id="MBB6208719.1"/>
    </source>
</evidence>
<reference evidence="6 7" key="1">
    <citation type="submission" date="2020-08" db="EMBL/GenBank/DDBJ databases">
        <title>Genomic Encyclopedia of Type Strains, Phase IV (KMG-IV): sequencing the most valuable type-strain genomes for metagenomic binning, comparative biology and taxonomic classification.</title>
        <authorList>
            <person name="Goeker M."/>
        </authorList>
    </citation>
    <scope>NUCLEOTIDE SEQUENCE [LARGE SCALE GENOMIC DNA]</scope>
    <source>
        <strain evidence="6 7">DSM 11590</strain>
    </source>
</reference>
<evidence type="ECO:0000313" key="7">
    <source>
        <dbReference type="Proteomes" id="UP000544872"/>
    </source>
</evidence>
<dbReference type="EMBL" id="JACIIX010000001">
    <property type="protein sequence ID" value="MBB6208719.1"/>
    <property type="molecule type" value="Genomic_DNA"/>
</dbReference>
<gene>
    <name evidence="6" type="ORF">FHS48_000100</name>
</gene>
<dbReference type="PANTHER" id="PTHR30537">
    <property type="entry name" value="HTH-TYPE TRANSCRIPTIONAL REGULATOR"/>
    <property type="match status" value="1"/>
</dbReference>